<feature type="region of interest" description="Disordered" evidence="2">
    <location>
        <begin position="831"/>
        <end position="873"/>
    </location>
</feature>
<evidence type="ECO:0000313" key="5">
    <source>
        <dbReference type="Proteomes" id="UP001497644"/>
    </source>
</evidence>
<sequence length="873" mass="99118">MISRNTGKGYRFVMIISLLVEIICNDACAEQSIISPAKDPFRTQNSIVCKKEAIMKRSNLDERVSDKFDENISLKATLDDSERERTKSLARKLANEALRSPQLQRDIKKLANLSEPRLYNHSKTIKDLKLIDQREMGSVFKPAMRKLSKLSNHKGKRKKTRSKRRQGIRRRKEHPWLHMQNYIKKKPRKINPSAKTEMHQTEIKQRNIINEETSNNPIMKNNIIHRNSITENDAHHSLKNIANPSHSEQRHRKIDDAISSKHDSVIKRLTRTTTKNPRKKDSDDQRIEYSEYYDNDSPEAIKVQSKRDETEIGNDRIARQTSNGSSIFNNNPFDNHRSQFKRQFSNGDLIDDGDLIYDDSLKPWESGRSLIAQSEEDNTVDHVPTYSPILIDQKINPGSLYYIPDVTQEDPTFNQFQMSNIDRSSKGNILLANGIESSTDTFMNSDLDLAQILTTSANTIFGQQHEAEQIRSEVLQDQNRLNIPRLYSNLSIGSEMSKPEEVRVFYPDARGPTGASMNVPHILRKVPGTLNIYVAEKDAGPASAFNEYVYSVNPARQPLRKVNDHAPVLSQSIVNRPVEHILIPDREKDVTSNRYKSDQKLALAEEVRKVKQEAAARIFRERYKSDKNEDKLADSETHGDFTPATKTTEETQRAYVSATLNETKEVANQILEKIVDELEEIKSDRATENEQIEGLPCKISGSWVTTQGGVRIDMKVANRAINVTLARLLPPPAHQGLLDLTWNLTGYAPFATGGPFSLLAIDNRTKSLAVFAGACRVCQGIDTIVGVWSIAHNPQDCGDFQIATNIYNDVFRRTKLSSEMKRKHREIVRLLQKNSKENATTASTSTSSNTVQHNSTLQRNNTSQQNKAEKGKI</sequence>
<name>A0AAV2N574_9HYME</name>
<gene>
    <name evidence="4" type="ORF">LPLAT_LOCUS1531</name>
</gene>
<evidence type="ECO:0000313" key="4">
    <source>
        <dbReference type="EMBL" id="CAL1675023.1"/>
    </source>
</evidence>
<feature type="region of interest" description="Disordered" evidence="2">
    <location>
        <begin position="150"/>
        <end position="171"/>
    </location>
</feature>
<feature type="coiled-coil region" evidence="1">
    <location>
        <begin position="661"/>
        <end position="691"/>
    </location>
</feature>
<evidence type="ECO:0000256" key="3">
    <source>
        <dbReference type="SAM" id="SignalP"/>
    </source>
</evidence>
<protein>
    <submittedName>
        <fullName evidence="4">Uncharacterized protein</fullName>
    </submittedName>
</protein>
<proteinExistence type="predicted"/>
<dbReference type="InterPro" id="IPR036896">
    <property type="entry name" value="Avidin-like_sf"/>
</dbReference>
<accession>A0AAV2N574</accession>
<feature type="region of interest" description="Disordered" evidence="2">
    <location>
        <begin position="241"/>
        <end position="262"/>
    </location>
</feature>
<organism evidence="4 5">
    <name type="scientific">Lasius platythorax</name>
    <dbReference type="NCBI Taxonomy" id="488582"/>
    <lineage>
        <taxon>Eukaryota</taxon>
        <taxon>Metazoa</taxon>
        <taxon>Ecdysozoa</taxon>
        <taxon>Arthropoda</taxon>
        <taxon>Hexapoda</taxon>
        <taxon>Insecta</taxon>
        <taxon>Pterygota</taxon>
        <taxon>Neoptera</taxon>
        <taxon>Endopterygota</taxon>
        <taxon>Hymenoptera</taxon>
        <taxon>Apocrita</taxon>
        <taxon>Aculeata</taxon>
        <taxon>Formicoidea</taxon>
        <taxon>Formicidae</taxon>
        <taxon>Formicinae</taxon>
        <taxon>Lasius</taxon>
        <taxon>Lasius</taxon>
    </lineage>
</organism>
<reference evidence="4" key="1">
    <citation type="submission" date="2024-04" db="EMBL/GenBank/DDBJ databases">
        <authorList>
            <consortium name="Molecular Ecology Group"/>
        </authorList>
    </citation>
    <scope>NUCLEOTIDE SEQUENCE</scope>
</reference>
<feature type="signal peptide" evidence="3">
    <location>
        <begin position="1"/>
        <end position="29"/>
    </location>
</feature>
<feature type="compositionally biased region" description="Basic and acidic residues" evidence="2">
    <location>
        <begin position="253"/>
        <end position="262"/>
    </location>
</feature>
<feature type="compositionally biased region" description="Low complexity" evidence="2">
    <location>
        <begin position="838"/>
        <end position="850"/>
    </location>
</feature>
<feature type="compositionally biased region" description="Polar residues" evidence="2">
    <location>
        <begin position="851"/>
        <end position="866"/>
    </location>
</feature>
<dbReference type="EMBL" id="OZ034833">
    <property type="protein sequence ID" value="CAL1675023.1"/>
    <property type="molecule type" value="Genomic_DNA"/>
</dbReference>
<feature type="region of interest" description="Disordered" evidence="2">
    <location>
        <begin position="626"/>
        <end position="650"/>
    </location>
</feature>
<evidence type="ECO:0000256" key="2">
    <source>
        <dbReference type="SAM" id="MobiDB-lite"/>
    </source>
</evidence>
<dbReference type="AlphaFoldDB" id="A0AAV2N574"/>
<dbReference type="Gene3D" id="2.40.128.30">
    <property type="entry name" value="Avidin-like"/>
    <property type="match status" value="1"/>
</dbReference>
<keyword evidence="3" id="KW-0732">Signal</keyword>
<evidence type="ECO:0000256" key="1">
    <source>
        <dbReference type="SAM" id="Coils"/>
    </source>
</evidence>
<feature type="chain" id="PRO_5043842047" evidence="3">
    <location>
        <begin position="30"/>
        <end position="873"/>
    </location>
</feature>
<feature type="compositionally biased region" description="Basic and acidic residues" evidence="2">
    <location>
        <begin position="626"/>
        <end position="639"/>
    </location>
</feature>
<keyword evidence="1" id="KW-0175">Coiled coil</keyword>
<dbReference type="Proteomes" id="UP001497644">
    <property type="component" value="Chromosome 10"/>
</dbReference>
<keyword evidence="5" id="KW-1185">Reference proteome</keyword>